<reference evidence="2" key="1">
    <citation type="submission" date="2017-09" db="EMBL/GenBank/DDBJ databases">
        <authorList>
            <person name="Varghese N."/>
            <person name="Submissions S."/>
        </authorList>
    </citation>
    <scope>NUCLEOTIDE SEQUENCE [LARGE SCALE GENOMIC DNA]</scope>
    <source>
        <strain evidence="2">DSM 15103</strain>
    </source>
</reference>
<gene>
    <name evidence="1" type="ORF">SAMN06265182_0966</name>
</gene>
<name>A0A285NE04_9AQUI</name>
<sequence length="98" mass="11330">MIEKARIKGRILGFYRNVKPLSGLTLGEIYALLLRYYEPAAIELSILKEIVLDLINDGYLRKEALYLDADTILFATERAYLLIDKKRIDETIELPKDL</sequence>
<dbReference type="EMBL" id="OBEI01000003">
    <property type="protein sequence ID" value="SNZ07685.1"/>
    <property type="molecule type" value="Genomic_DNA"/>
</dbReference>
<keyword evidence="2" id="KW-1185">Reference proteome</keyword>
<organism evidence="1 2">
    <name type="scientific">Persephonella hydrogeniphila</name>
    <dbReference type="NCBI Taxonomy" id="198703"/>
    <lineage>
        <taxon>Bacteria</taxon>
        <taxon>Pseudomonadati</taxon>
        <taxon>Aquificota</taxon>
        <taxon>Aquificia</taxon>
        <taxon>Aquificales</taxon>
        <taxon>Hydrogenothermaceae</taxon>
        <taxon>Persephonella</taxon>
    </lineage>
</organism>
<evidence type="ECO:0000313" key="1">
    <source>
        <dbReference type="EMBL" id="SNZ07685.1"/>
    </source>
</evidence>
<protein>
    <submittedName>
        <fullName evidence="1">Uncharacterized protein</fullName>
    </submittedName>
</protein>
<evidence type="ECO:0000313" key="2">
    <source>
        <dbReference type="Proteomes" id="UP000219036"/>
    </source>
</evidence>
<dbReference type="RefSeq" id="WP_097000145.1">
    <property type="nucleotide sequence ID" value="NZ_OBEI01000003.1"/>
</dbReference>
<accession>A0A285NE04</accession>
<proteinExistence type="predicted"/>
<dbReference type="AlphaFoldDB" id="A0A285NE04"/>
<dbReference type="Proteomes" id="UP000219036">
    <property type="component" value="Unassembled WGS sequence"/>
</dbReference>